<dbReference type="InterPro" id="IPR007863">
    <property type="entry name" value="Peptidase_M16_C"/>
</dbReference>
<feature type="chain" id="PRO_5019068831" evidence="1">
    <location>
        <begin position="19"/>
        <end position="689"/>
    </location>
</feature>
<gene>
    <name evidence="4" type="ORF">SanaruYs_39240</name>
</gene>
<feature type="domain" description="Peptidase M16 N-terminal" evidence="2">
    <location>
        <begin position="90"/>
        <end position="167"/>
    </location>
</feature>
<dbReference type="OrthoDB" id="9811314at2"/>
<evidence type="ECO:0000313" key="4">
    <source>
        <dbReference type="EMBL" id="GCC53679.1"/>
    </source>
</evidence>
<dbReference type="InterPro" id="IPR050361">
    <property type="entry name" value="MPP/UQCRC_Complex"/>
</dbReference>
<dbReference type="Gene3D" id="3.30.830.10">
    <property type="entry name" value="Metalloenzyme, LuxS/M16 peptidase-like"/>
    <property type="match status" value="2"/>
</dbReference>
<dbReference type="Proteomes" id="UP000288227">
    <property type="component" value="Unassembled WGS sequence"/>
</dbReference>
<dbReference type="Gene3D" id="2.50.20.10">
    <property type="entry name" value="Lipoprotein localisation LolA/LolB/LppX"/>
    <property type="match status" value="1"/>
</dbReference>
<reference evidence="4 5" key="1">
    <citation type="submission" date="2018-11" db="EMBL/GenBank/DDBJ databases">
        <title>Chryseotalea sanarue gen. nov., sp., nov., a member of the family Cytophagaceae, isolated from a brackish lake in Hamamatsu Japan.</title>
        <authorList>
            <person name="Maejima Y."/>
            <person name="Iino T."/>
            <person name="Muraguchi Y."/>
            <person name="Fukuda K."/>
            <person name="Ohkuma M."/>
            <person name="Moriuchi R."/>
            <person name="Dohra H."/>
            <person name="Kimbara K."/>
            <person name="Shintani M."/>
        </authorList>
    </citation>
    <scope>NUCLEOTIDE SEQUENCE [LARGE SCALE GENOMIC DNA]</scope>
    <source>
        <strain evidence="4 5">Ys</strain>
    </source>
</reference>
<feature type="signal peptide" evidence="1">
    <location>
        <begin position="1"/>
        <end position="18"/>
    </location>
</feature>
<dbReference type="Pfam" id="PF05193">
    <property type="entry name" value="Peptidase_M16_C"/>
    <property type="match status" value="1"/>
</dbReference>
<evidence type="ECO:0000259" key="3">
    <source>
        <dbReference type="Pfam" id="PF05193"/>
    </source>
</evidence>
<feature type="domain" description="Peptidase M16 C-terminal" evidence="3">
    <location>
        <begin position="196"/>
        <end position="374"/>
    </location>
</feature>
<dbReference type="PANTHER" id="PTHR11851">
    <property type="entry name" value="METALLOPROTEASE"/>
    <property type="match status" value="1"/>
</dbReference>
<dbReference type="GO" id="GO:0046872">
    <property type="term" value="F:metal ion binding"/>
    <property type="evidence" value="ECO:0007669"/>
    <property type="project" value="InterPro"/>
</dbReference>
<protein>
    <submittedName>
        <fullName evidence="4">Insulinase family protein</fullName>
    </submittedName>
</protein>
<keyword evidence="1" id="KW-0732">Signal</keyword>
<dbReference type="AlphaFoldDB" id="A0A401UFI1"/>
<accession>A0A401UFI1</accession>
<dbReference type="InterPro" id="IPR011249">
    <property type="entry name" value="Metalloenz_LuxS/M16"/>
</dbReference>
<sequence>MKNILLLVLALVVSTTYAQVDRSKAPAPASAREIKLGEPQTFTLKNGLQVFVVENHKLPRVQFSLELKNDPIKEGAKAGYVDMAGTLLGTGTKTKSKAQLDEEIDFIGANISTYSQGIFASSLTKHTDKLLDLMTDILYNPAFDPAELEKLKTQTLSGLQAAKDNPNSISGNVRQVLVYGKDHPYGEVTTEKTVESITLEDCKSYVNTYFRPNNAYLIIVGDIDVKTAKTLAEKYFGKWTKGDVKTETYTKPQAPTKTFVALVDRPSSVQSVINISYPLDFHPANPDAIKARVLNEILGAGFSSRLMQNLREKHAYTYGARSGLSTDKLAGNFSASASVRNEVTDSSVYQFMYELKRITAEPVTDIELQQAKAAIAGSFGRSLESPQTVANFALNVIKYGLPKDYYNNYLKSLEAVTKEDVMAVAKKFIRPENSNIVVVGKGADVADKLKQFGEVKYFDSNGEPYTPSAAASIPAGVNTEKVIANYLNAIGGAKNAAAVKTLRMTFGGSAMGMDLTFTITRKEGNKGLRDLGANGQSFTKVVSNGKEVSITSMGQKPPIDAKIAELQIFDESIFKELDYTKLGVKATLTGLEKIDSKNAYVIEYTMPQGEKMTEYYDQETGLKLQTLQKVKGPQGEISVVVKYEDYKEVNGIKFPHILLQNQGPLNIKFTASKIEVNPAVEDALFTVDK</sequence>
<organism evidence="4 5">
    <name type="scientific">Chryseotalea sanaruensis</name>
    <dbReference type="NCBI Taxonomy" id="2482724"/>
    <lineage>
        <taxon>Bacteria</taxon>
        <taxon>Pseudomonadati</taxon>
        <taxon>Bacteroidota</taxon>
        <taxon>Cytophagia</taxon>
        <taxon>Cytophagales</taxon>
        <taxon>Chryseotaleaceae</taxon>
        <taxon>Chryseotalea</taxon>
    </lineage>
</organism>
<dbReference type="EMBL" id="BHXQ01000010">
    <property type="protein sequence ID" value="GCC53679.1"/>
    <property type="molecule type" value="Genomic_DNA"/>
</dbReference>
<evidence type="ECO:0000256" key="1">
    <source>
        <dbReference type="SAM" id="SignalP"/>
    </source>
</evidence>
<dbReference type="Pfam" id="PF00675">
    <property type="entry name" value="Peptidase_M16"/>
    <property type="match status" value="1"/>
</dbReference>
<proteinExistence type="predicted"/>
<evidence type="ECO:0000313" key="5">
    <source>
        <dbReference type="Proteomes" id="UP000288227"/>
    </source>
</evidence>
<dbReference type="InterPro" id="IPR011765">
    <property type="entry name" value="Pept_M16_N"/>
</dbReference>
<dbReference type="RefSeq" id="WP_127124332.1">
    <property type="nucleotide sequence ID" value="NZ_BHXQ01000010.1"/>
</dbReference>
<comment type="caution">
    <text evidence="4">The sequence shown here is derived from an EMBL/GenBank/DDBJ whole genome shotgun (WGS) entry which is preliminary data.</text>
</comment>
<dbReference type="PANTHER" id="PTHR11851:SF224">
    <property type="entry name" value="PROCESSING PROTEASE"/>
    <property type="match status" value="1"/>
</dbReference>
<keyword evidence="5" id="KW-1185">Reference proteome</keyword>
<dbReference type="SUPFAM" id="SSF63411">
    <property type="entry name" value="LuxS/MPP-like metallohydrolase"/>
    <property type="match status" value="2"/>
</dbReference>
<evidence type="ECO:0000259" key="2">
    <source>
        <dbReference type="Pfam" id="PF00675"/>
    </source>
</evidence>
<name>A0A401UFI1_9BACT</name>